<name>A0A371BJL3_9SPHN</name>
<dbReference type="InterPro" id="IPR025332">
    <property type="entry name" value="DUF4238"/>
</dbReference>
<gene>
    <name evidence="1" type="ORF">DXH95_10650</name>
</gene>
<evidence type="ECO:0000313" key="2">
    <source>
        <dbReference type="Proteomes" id="UP000263833"/>
    </source>
</evidence>
<proteinExistence type="predicted"/>
<sequence>MRHHYVPQFLLRRWTDAAGKLRTYTMRGGRLMQKDMGPKYTGYENGLYALVAGVLGFPEDHLEKRLFGPIDNDAAVALDKIERRAVLTEDDHIAWTFFLCSLRVRQPDVLEFLRTEGKQHHAEILARLDNETLPAGIPNTEQWFNRHFPGGIDAATLTSWLPRMILHDDVADRFGGLHWWCREFEADAPRLLLSDLPIHWEGGFNQPGFFIQLPIGPDRIFFGTASAETEQILGTMPADQLIPSVNRSTLASSSQRFWATTDGGLDAFVEANRDVIGKNVAPFRSFAPWNRKLPEGDAHESGAISERG</sequence>
<dbReference type="RefSeq" id="WP_115549292.1">
    <property type="nucleotide sequence ID" value="NZ_QRGP01000001.1"/>
</dbReference>
<dbReference type="Proteomes" id="UP000263833">
    <property type="component" value="Unassembled WGS sequence"/>
</dbReference>
<organism evidence="1 2">
    <name type="scientific">Sphingorhabdus pulchriflava</name>
    <dbReference type="NCBI Taxonomy" id="2292257"/>
    <lineage>
        <taxon>Bacteria</taxon>
        <taxon>Pseudomonadati</taxon>
        <taxon>Pseudomonadota</taxon>
        <taxon>Alphaproteobacteria</taxon>
        <taxon>Sphingomonadales</taxon>
        <taxon>Sphingomonadaceae</taxon>
        <taxon>Sphingorhabdus</taxon>
    </lineage>
</organism>
<dbReference type="EMBL" id="QRGP01000001">
    <property type="protein sequence ID" value="RDV07747.1"/>
    <property type="molecule type" value="Genomic_DNA"/>
</dbReference>
<dbReference type="Pfam" id="PF14022">
    <property type="entry name" value="DUF4238"/>
    <property type="match status" value="1"/>
</dbReference>
<reference evidence="2" key="1">
    <citation type="submission" date="2018-08" db="EMBL/GenBank/DDBJ databases">
        <authorList>
            <person name="Kim S.-J."/>
            <person name="Jung G.-Y."/>
        </authorList>
    </citation>
    <scope>NUCLEOTIDE SEQUENCE [LARGE SCALE GENOMIC DNA]</scope>
    <source>
        <strain evidence="2">GY_G</strain>
    </source>
</reference>
<keyword evidence="2" id="KW-1185">Reference proteome</keyword>
<protein>
    <submittedName>
        <fullName evidence="1">DUF4238 domain-containing protein</fullName>
    </submittedName>
</protein>
<dbReference type="AlphaFoldDB" id="A0A371BJL3"/>
<accession>A0A371BJL3</accession>
<dbReference type="OrthoDB" id="5918636at2"/>
<evidence type="ECO:0000313" key="1">
    <source>
        <dbReference type="EMBL" id="RDV07747.1"/>
    </source>
</evidence>
<comment type="caution">
    <text evidence="1">The sequence shown here is derived from an EMBL/GenBank/DDBJ whole genome shotgun (WGS) entry which is preliminary data.</text>
</comment>